<reference evidence="1" key="1">
    <citation type="journal article" date="2021" name="Proc. Natl. Acad. Sci. U.S.A.">
        <title>A Catalog of Tens of Thousands of Viruses from Human Metagenomes Reveals Hidden Associations with Chronic Diseases.</title>
        <authorList>
            <person name="Tisza M.J."/>
            <person name="Buck C.B."/>
        </authorList>
    </citation>
    <scope>NUCLEOTIDE SEQUENCE</scope>
    <source>
        <strain evidence="1">CtAca11</strain>
    </source>
</reference>
<dbReference type="EMBL" id="BK015590">
    <property type="protein sequence ID" value="DAE14709.1"/>
    <property type="molecule type" value="Genomic_DNA"/>
</dbReference>
<proteinExistence type="predicted"/>
<name>A0A8S5Q7K6_9CAUD</name>
<sequence length="154" mass="16885">MMKVKDAIARLKSATHDISDEYSTDACLEFINTAIQQVASLLIAAKWPVLAKETIIRDGDKLPHNYMGACGTYPIRMTSNVATITDGSDSVRFRYFATPDLVGVDDDLPFDHEAINAVILRSAILLALNENEYDVTQDSNIISTLEQAISTGMS</sequence>
<evidence type="ECO:0000313" key="1">
    <source>
        <dbReference type="EMBL" id="DAE14709.1"/>
    </source>
</evidence>
<accession>A0A8S5Q7K6</accession>
<organism evidence="1">
    <name type="scientific">Myoviridae sp. ctAca11</name>
    <dbReference type="NCBI Taxonomy" id="2825043"/>
    <lineage>
        <taxon>Viruses</taxon>
        <taxon>Duplodnaviria</taxon>
        <taxon>Heunggongvirae</taxon>
        <taxon>Uroviricota</taxon>
        <taxon>Caudoviricetes</taxon>
    </lineage>
</organism>
<protein>
    <submittedName>
        <fullName evidence="1">Uncharacterized protein</fullName>
    </submittedName>
</protein>